<accession>A0A2H4Q6H9</accession>
<dbReference type="Pfam" id="PF19126">
    <property type="entry name" value="DUF5810"/>
    <property type="match status" value="1"/>
</dbReference>
<dbReference type="KEGG" id="hae:halTADL_3274"/>
<dbReference type="STRING" id="1073996.SAMN05444271_10513"/>
<dbReference type="InterPro" id="IPR043833">
    <property type="entry name" value="DUF5810"/>
</dbReference>
<dbReference type="AlphaFoldDB" id="A0A1H6SC23"/>
<organism evidence="2 3">
    <name type="scientific">Halohasta litchfieldiae</name>
    <dbReference type="NCBI Taxonomy" id="1073996"/>
    <lineage>
        <taxon>Archaea</taxon>
        <taxon>Methanobacteriati</taxon>
        <taxon>Methanobacteriota</taxon>
        <taxon>Stenosarchaea group</taxon>
        <taxon>Halobacteria</taxon>
        <taxon>Halobacteriales</taxon>
        <taxon>Haloferacaceae</taxon>
        <taxon>Halohasta</taxon>
    </lineage>
</organism>
<evidence type="ECO:0000313" key="2">
    <source>
        <dbReference type="EMBL" id="SEI65688.1"/>
    </source>
</evidence>
<proteinExistence type="predicted"/>
<evidence type="ECO:0000313" key="3">
    <source>
        <dbReference type="Proteomes" id="UP000198888"/>
    </source>
</evidence>
<gene>
    <name evidence="2" type="ORF">SAMN05444271_10513</name>
</gene>
<dbReference type="EMBL" id="FNYR01000005">
    <property type="protein sequence ID" value="SEI65688.1"/>
    <property type="molecule type" value="Genomic_DNA"/>
</dbReference>
<evidence type="ECO:0000256" key="1">
    <source>
        <dbReference type="SAM" id="MobiDB-lite"/>
    </source>
</evidence>
<accession>A0A1H6SC23</accession>
<sequence length="149" mass="16106">MGYLCPVCEEPFGDEAQCANHLAVTAILHGEAHDQWLAEAVDERDDGTDDWESVPRADLAAIVAERAAETTDHDHPGDHTHPVDNGGDQPVDNAGEQQQPGQPAITESPGETEALDADAQSILNEARELTRKMQQRGPDADTEDESKET</sequence>
<feature type="compositionally biased region" description="Acidic residues" evidence="1">
    <location>
        <begin position="140"/>
        <end position="149"/>
    </location>
</feature>
<feature type="compositionally biased region" description="Basic and acidic residues" evidence="1">
    <location>
        <begin position="66"/>
        <end position="82"/>
    </location>
</feature>
<evidence type="ECO:0008006" key="4">
    <source>
        <dbReference type="Google" id="ProtNLM"/>
    </source>
</evidence>
<dbReference type="GeneID" id="35004040"/>
<reference evidence="2 3" key="1">
    <citation type="submission" date="2016-10" db="EMBL/GenBank/DDBJ databases">
        <authorList>
            <person name="de Groot N.N."/>
        </authorList>
    </citation>
    <scope>NUCLEOTIDE SEQUENCE [LARGE SCALE GENOMIC DNA]</scope>
    <source>
        <strain evidence="2 3">DSM 22187</strain>
    </source>
</reference>
<keyword evidence="3" id="KW-1185">Reference proteome</keyword>
<feature type="region of interest" description="Disordered" evidence="1">
    <location>
        <begin position="64"/>
        <end position="149"/>
    </location>
</feature>
<dbReference type="RefSeq" id="WP_089671314.1">
    <property type="nucleotide sequence ID" value="NZ_CP024845.1"/>
</dbReference>
<protein>
    <recommendedName>
        <fullName evidence="4">C2H2-type domain-containing protein</fullName>
    </recommendedName>
</protein>
<name>A0A1H6SC23_9EURY</name>
<dbReference type="Proteomes" id="UP000198888">
    <property type="component" value="Unassembled WGS sequence"/>
</dbReference>
<dbReference type="OrthoDB" id="342503at2157"/>